<evidence type="ECO:0000256" key="1">
    <source>
        <dbReference type="ARBA" id="ARBA00022614"/>
    </source>
</evidence>
<keyword evidence="2" id="KW-0677">Repeat</keyword>
<keyword evidence="1" id="KW-0433">Leucine-rich repeat</keyword>
<dbReference type="Gene3D" id="3.80.10.10">
    <property type="entry name" value="Ribonuclease Inhibitor"/>
    <property type="match status" value="2"/>
</dbReference>
<accession>A0A9N8F607</accession>
<comment type="caution">
    <text evidence="4">The sequence shown here is derived from an EMBL/GenBank/DDBJ whole genome shotgun (WGS) entry which is preliminary data.</text>
</comment>
<dbReference type="Pfam" id="PF00560">
    <property type="entry name" value="LRR_1"/>
    <property type="match status" value="3"/>
</dbReference>
<dbReference type="PANTHER" id="PTHR48006">
    <property type="entry name" value="LEUCINE-RICH REPEAT-CONTAINING PROTEIN DDB_G0281931-RELATED"/>
    <property type="match status" value="1"/>
</dbReference>
<dbReference type="EMBL" id="CAICTM010003812">
    <property type="protein sequence ID" value="CAB9531665.1"/>
    <property type="molecule type" value="Genomic_DNA"/>
</dbReference>
<evidence type="ECO:0000313" key="4">
    <source>
        <dbReference type="EMBL" id="CAB9531665.1"/>
    </source>
</evidence>
<proteinExistence type="predicted"/>
<name>A0A9N8F607_9STRA</name>
<dbReference type="InterPro" id="IPR001611">
    <property type="entry name" value="Leu-rich_rpt"/>
</dbReference>
<dbReference type="InterPro" id="IPR032675">
    <property type="entry name" value="LRR_dom_sf"/>
</dbReference>
<sequence length="504" mass="54991">SWGESGDRATQCNSLGQVTYLALASQHDTLRGTTPLEMALLSALERLEMPYNHWFTNVTRVLPTEMAQLPSLAEVRLQSTGVTGTLPNSLGGFQYLQNLNLRDNYIDGPIPTEIGLLTDLKYLVLYGNYLTGTIPTELAQMNSLESLSIYANNLVGTLHRSICFLPLLRNLRLDCNYKIFCPPQCNNCACEDEQGETRPPRPPPPSPAPLGNADLAPTAAPMGLALFPTTGPASGYILNLPGFSVAAIATSFSPQSFAYQWLEDHPDLSSISEPRKQQLFALATFYYSFGGDGWDFRERENWLNYDLSECLWGDTRAQAITCDFSGSLTELAISRAGGFSGAEIPPEMALLTSLESIELEFLEDLAADLPGLIPAQLAYLPLRTMIVKETAVFGSIPSQLLLLTGLSNLNLRGNDLTGTLPTELGLLTNLEYLTLYDNVGMTGSVPSELGLLTSLQFLLIDRIQIDGPIPEEVCSLPNLRTISVNCDLVLDCQAYCSPCSCYSD</sequence>
<evidence type="ECO:0000313" key="5">
    <source>
        <dbReference type="Proteomes" id="UP001153069"/>
    </source>
</evidence>
<reference evidence="4" key="1">
    <citation type="submission" date="2020-06" db="EMBL/GenBank/DDBJ databases">
        <authorList>
            <consortium name="Plant Systems Biology data submission"/>
        </authorList>
    </citation>
    <scope>NUCLEOTIDE SEQUENCE</scope>
    <source>
        <strain evidence="4">D6</strain>
    </source>
</reference>
<organism evidence="4 5">
    <name type="scientific">Seminavis robusta</name>
    <dbReference type="NCBI Taxonomy" id="568900"/>
    <lineage>
        <taxon>Eukaryota</taxon>
        <taxon>Sar</taxon>
        <taxon>Stramenopiles</taxon>
        <taxon>Ochrophyta</taxon>
        <taxon>Bacillariophyta</taxon>
        <taxon>Bacillariophyceae</taxon>
        <taxon>Bacillariophycidae</taxon>
        <taxon>Naviculales</taxon>
        <taxon>Naviculaceae</taxon>
        <taxon>Seminavis</taxon>
    </lineage>
</organism>
<dbReference type="Proteomes" id="UP001153069">
    <property type="component" value="Unassembled WGS sequence"/>
</dbReference>
<gene>
    <name evidence="4" type="ORF">SEMRO_3814_G351240.1</name>
</gene>
<feature type="region of interest" description="Disordered" evidence="3">
    <location>
        <begin position="191"/>
        <end position="213"/>
    </location>
</feature>
<keyword evidence="5" id="KW-1185">Reference proteome</keyword>
<dbReference type="OrthoDB" id="428734at2759"/>
<dbReference type="AlphaFoldDB" id="A0A9N8F607"/>
<dbReference type="FunFam" id="3.80.10.10:FF:000041">
    <property type="entry name" value="LRR receptor-like serine/threonine-protein kinase ERECTA"/>
    <property type="match status" value="1"/>
</dbReference>
<protein>
    <submittedName>
        <fullName evidence="4">Leucine Rich Repeat (Partial)</fullName>
    </submittedName>
</protein>
<dbReference type="SUPFAM" id="SSF52058">
    <property type="entry name" value="L domain-like"/>
    <property type="match status" value="2"/>
</dbReference>
<feature type="non-terminal residue" evidence="4">
    <location>
        <position position="1"/>
    </location>
</feature>
<dbReference type="InterPro" id="IPR051824">
    <property type="entry name" value="LRR_Rcpt-Like_S/T_Kinase"/>
</dbReference>
<evidence type="ECO:0000256" key="3">
    <source>
        <dbReference type="SAM" id="MobiDB-lite"/>
    </source>
</evidence>
<evidence type="ECO:0000256" key="2">
    <source>
        <dbReference type="ARBA" id="ARBA00022737"/>
    </source>
</evidence>